<dbReference type="PANTHER" id="PTHR42751">
    <property type="entry name" value="SODIUM/HYDROGEN EXCHANGER FAMILY/TRKA DOMAIN PROTEIN"/>
    <property type="match status" value="1"/>
</dbReference>
<dbReference type="GO" id="GO:0016020">
    <property type="term" value="C:membrane"/>
    <property type="evidence" value="ECO:0007669"/>
    <property type="project" value="UniProtKB-SubCell"/>
</dbReference>
<feature type="transmembrane region" description="Helical" evidence="8">
    <location>
        <begin position="178"/>
        <end position="200"/>
    </location>
</feature>
<dbReference type="AlphaFoldDB" id="A0A937RGY2"/>
<protein>
    <submittedName>
        <fullName evidence="10">Cation:proton antiporter</fullName>
    </submittedName>
</protein>
<keyword evidence="6 8" id="KW-0472">Membrane</keyword>
<proteinExistence type="inferred from homology"/>
<evidence type="ECO:0000256" key="8">
    <source>
        <dbReference type="SAM" id="Phobius"/>
    </source>
</evidence>
<gene>
    <name evidence="10" type="ORF">I7412_24165</name>
</gene>
<feature type="transmembrane region" description="Helical" evidence="8">
    <location>
        <begin position="295"/>
        <end position="316"/>
    </location>
</feature>
<evidence type="ECO:0000256" key="2">
    <source>
        <dbReference type="ARBA" id="ARBA00005551"/>
    </source>
</evidence>
<feature type="transmembrane region" description="Helical" evidence="8">
    <location>
        <begin position="272"/>
        <end position="289"/>
    </location>
</feature>
<dbReference type="RefSeq" id="WP_203005454.1">
    <property type="nucleotide sequence ID" value="NZ_JADWYU010000097.1"/>
</dbReference>
<keyword evidence="3" id="KW-0813">Transport</keyword>
<dbReference type="Pfam" id="PF00999">
    <property type="entry name" value="Na_H_Exchanger"/>
    <property type="match status" value="1"/>
</dbReference>
<sequence length="430" mass="43876">MEHTASIFLELGAVLFTLGVLGHIANWIGISPIPFYLIAGLAFGHGGLLPLGASEEFIETGAEIGVVLLLLTLGLEYTADELVHELRRQAPAGALDLPLNAAPGVAAALILGWGWQAAVVMGGVTAISSSGIIAKVLGDLGRLGNRETPVVLSVLVLEDLAMAVYLPILTALLANMTIARGSLTLAVALGALVAVLYIALRHSSKVTRLVFNPASDRNDEIILLRALGLTLLVAGVAQQLQVSAAVGAFLVGIALSGPVAEGAREVLAPLRDLFATVFFVFFGLSTDPADIPPVLLAASLLAIAGVATKMITGWWAARRAGIGTLGRFRAGAALVARGEFSIVIAGLAVAAGINPRLGPLAASYVLLMAVLGPLAARFVEPVTRAALRRRDRKPPTAATTTVPTPTAPTATAPATTAPATTAAGDAAPAG</sequence>
<feature type="transmembrane region" description="Helical" evidence="8">
    <location>
        <begin position="243"/>
        <end position="260"/>
    </location>
</feature>
<evidence type="ECO:0000256" key="3">
    <source>
        <dbReference type="ARBA" id="ARBA00022448"/>
    </source>
</evidence>
<dbReference type="InterPro" id="IPR006153">
    <property type="entry name" value="Cation/H_exchanger_TM"/>
</dbReference>
<organism evidence="10 11">
    <name type="scientific">Frankia nepalensis</name>
    <dbReference type="NCBI Taxonomy" id="1836974"/>
    <lineage>
        <taxon>Bacteria</taxon>
        <taxon>Bacillati</taxon>
        <taxon>Actinomycetota</taxon>
        <taxon>Actinomycetes</taxon>
        <taxon>Frankiales</taxon>
        <taxon>Frankiaceae</taxon>
        <taxon>Frankia</taxon>
    </lineage>
</organism>
<dbReference type="GO" id="GO:1902600">
    <property type="term" value="P:proton transmembrane transport"/>
    <property type="evidence" value="ECO:0007669"/>
    <property type="project" value="InterPro"/>
</dbReference>
<evidence type="ECO:0000256" key="7">
    <source>
        <dbReference type="SAM" id="MobiDB-lite"/>
    </source>
</evidence>
<dbReference type="GO" id="GO:0015297">
    <property type="term" value="F:antiporter activity"/>
    <property type="evidence" value="ECO:0007669"/>
    <property type="project" value="InterPro"/>
</dbReference>
<evidence type="ECO:0000256" key="5">
    <source>
        <dbReference type="ARBA" id="ARBA00022989"/>
    </source>
</evidence>
<keyword evidence="11" id="KW-1185">Reference proteome</keyword>
<evidence type="ECO:0000259" key="9">
    <source>
        <dbReference type="Pfam" id="PF00999"/>
    </source>
</evidence>
<feature type="transmembrane region" description="Helical" evidence="8">
    <location>
        <begin position="150"/>
        <end position="172"/>
    </location>
</feature>
<evidence type="ECO:0000256" key="4">
    <source>
        <dbReference type="ARBA" id="ARBA00022692"/>
    </source>
</evidence>
<accession>A0A937RGY2</accession>
<evidence type="ECO:0000256" key="6">
    <source>
        <dbReference type="ARBA" id="ARBA00023136"/>
    </source>
</evidence>
<dbReference type="Gene3D" id="1.20.1530.20">
    <property type="match status" value="1"/>
</dbReference>
<feature type="transmembrane region" description="Helical" evidence="8">
    <location>
        <begin position="113"/>
        <end position="138"/>
    </location>
</feature>
<feature type="region of interest" description="Disordered" evidence="7">
    <location>
        <begin position="387"/>
        <end position="430"/>
    </location>
</feature>
<feature type="transmembrane region" description="Helical" evidence="8">
    <location>
        <begin position="7"/>
        <end position="29"/>
    </location>
</feature>
<keyword evidence="4 8" id="KW-0812">Transmembrane</keyword>
<comment type="subcellular location">
    <subcellularLocation>
        <location evidence="1">Membrane</location>
        <topology evidence="1">Multi-pass membrane protein</topology>
    </subcellularLocation>
</comment>
<feature type="transmembrane region" description="Helical" evidence="8">
    <location>
        <begin position="221"/>
        <end position="237"/>
    </location>
</feature>
<feature type="transmembrane region" description="Helical" evidence="8">
    <location>
        <begin position="359"/>
        <end position="379"/>
    </location>
</feature>
<evidence type="ECO:0000313" key="11">
    <source>
        <dbReference type="Proteomes" id="UP000604475"/>
    </source>
</evidence>
<comment type="caution">
    <text evidence="10">The sequence shown here is derived from an EMBL/GenBank/DDBJ whole genome shotgun (WGS) entry which is preliminary data.</text>
</comment>
<evidence type="ECO:0000256" key="1">
    <source>
        <dbReference type="ARBA" id="ARBA00004141"/>
    </source>
</evidence>
<feature type="transmembrane region" description="Helical" evidence="8">
    <location>
        <begin position="328"/>
        <end position="353"/>
    </location>
</feature>
<reference evidence="10" key="1">
    <citation type="submission" date="2020-12" db="EMBL/GenBank/DDBJ databases">
        <title>Genomic characterization of non-nitrogen-fixing Frankia strains.</title>
        <authorList>
            <person name="Carlos-Shanley C."/>
            <person name="Guerra T."/>
            <person name="Hahn D."/>
        </authorList>
    </citation>
    <scope>NUCLEOTIDE SEQUENCE</scope>
    <source>
        <strain evidence="10">CN6</strain>
    </source>
</reference>
<evidence type="ECO:0000313" key="10">
    <source>
        <dbReference type="EMBL" id="MBL7630200.1"/>
    </source>
</evidence>
<feature type="compositionally biased region" description="Low complexity" evidence="7">
    <location>
        <begin position="395"/>
        <end position="430"/>
    </location>
</feature>
<dbReference type="Proteomes" id="UP000604475">
    <property type="component" value="Unassembled WGS sequence"/>
</dbReference>
<dbReference type="InterPro" id="IPR038770">
    <property type="entry name" value="Na+/solute_symporter_sf"/>
</dbReference>
<dbReference type="PANTHER" id="PTHR42751:SF6">
    <property type="entry name" value="CONSERVED INTEGRAL MEMBRANE TRANSPORT PROTEIN-RELATED"/>
    <property type="match status" value="1"/>
</dbReference>
<comment type="similarity">
    <text evidence="2">Belongs to the monovalent cation:proton antiporter 2 (CPA2) transporter (TC 2.A.37) family.</text>
</comment>
<keyword evidence="5 8" id="KW-1133">Transmembrane helix</keyword>
<dbReference type="EMBL" id="JAEACQ010000244">
    <property type="protein sequence ID" value="MBL7630200.1"/>
    <property type="molecule type" value="Genomic_DNA"/>
</dbReference>
<name>A0A937RGY2_9ACTN</name>
<feature type="domain" description="Cation/H+ exchanger transmembrane" evidence="9">
    <location>
        <begin position="16"/>
        <end position="374"/>
    </location>
</feature>